<dbReference type="Proteomes" id="UP001279553">
    <property type="component" value="Unassembled WGS sequence"/>
</dbReference>
<keyword evidence="3" id="KW-1185">Reference proteome</keyword>
<feature type="region of interest" description="Disordered" evidence="1">
    <location>
        <begin position="1"/>
        <end position="20"/>
    </location>
</feature>
<name>A0AAW9DL69_ACIAO</name>
<accession>A0AAW9DL69</accession>
<evidence type="ECO:0000313" key="2">
    <source>
        <dbReference type="EMBL" id="MDX5929445.1"/>
    </source>
</evidence>
<dbReference type="EMBL" id="JAWXYB010000006">
    <property type="protein sequence ID" value="MDX5929445.1"/>
    <property type="molecule type" value="Genomic_DNA"/>
</dbReference>
<evidence type="ECO:0000313" key="3">
    <source>
        <dbReference type="Proteomes" id="UP001279553"/>
    </source>
</evidence>
<gene>
    <name evidence="2" type="ORF">SIL87_01515</name>
</gene>
<reference evidence="2 3" key="1">
    <citation type="submission" date="2023-11" db="EMBL/GenBank/DDBJ databases">
        <title>MicrobeMod: A computational toolkit for identifying prokaryotic methylation and restriction-modification with nanopore sequencing.</title>
        <authorList>
            <person name="Crits-Christoph A."/>
            <person name="Kang S.C."/>
            <person name="Lee H."/>
            <person name="Ostrov N."/>
        </authorList>
    </citation>
    <scope>NUCLEOTIDE SEQUENCE [LARGE SCALE GENOMIC DNA]</scope>
    <source>
        <strain evidence="2 3">DSMZ 700</strain>
    </source>
</reference>
<comment type="caution">
    <text evidence="2">The sequence shown here is derived from an EMBL/GenBank/DDBJ whole genome shotgun (WGS) entry which is preliminary data.</text>
</comment>
<organism evidence="2 3">
    <name type="scientific">Acidiphilium acidophilum</name>
    <name type="common">Thiobacillus acidophilus</name>
    <dbReference type="NCBI Taxonomy" id="76588"/>
    <lineage>
        <taxon>Bacteria</taxon>
        <taxon>Pseudomonadati</taxon>
        <taxon>Pseudomonadota</taxon>
        <taxon>Alphaproteobacteria</taxon>
        <taxon>Acetobacterales</taxon>
        <taxon>Acidocellaceae</taxon>
        <taxon>Acidiphilium</taxon>
    </lineage>
</organism>
<protein>
    <submittedName>
        <fullName evidence="2">Uncharacterized protein</fullName>
    </submittedName>
</protein>
<sequence>MIVSGNSAHSPFPETAQPIPACSTERVRRYRATRAAVRVEVEVPTPDDALAVKRFARQRREAAAHPAPATPAAHSNSANLTLLIDELTPAARAAVETFVQALAAAADRDLIERAGRVAANYEDAVRRSSHGRKVAA</sequence>
<dbReference type="AlphaFoldDB" id="A0AAW9DL69"/>
<proteinExistence type="predicted"/>
<dbReference type="RefSeq" id="WP_319612518.1">
    <property type="nucleotide sequence ID" value="NZ_JAWXYB010000006.1"/>
</dbReference>
<evidence type="ECO:0000256" key="1">
    <source>
        <dbReference type="SAM" id="MobiDB-lite"/>
    </source>
</evidence>